<name>A0A6P7TT10_9MOLL</name>
<dbReference type="Gene3D" id="1.10.10.60">
    <property type="entry name" value="Homeodomain-like"/>
    <property type="match status" value="1"/>
</dbReference>
<dbReference type="InterPro" id="IPR010921">
    <property type="entry name" value="Trp_repressor/repl_initiator"/>
</dbReference>
<reference evidence="2 3" key="1">
    <citation type="submission" date="2025-08" db="UniProtKB">
        <authorList>
            <consortium name="RefSeq"/>
        </authorList>
    </citation>
    <scope>IDENTIFICATION</scope>
</reference>
<proteinExistence type="predicted"/>
<dbReference type="SUPFAM" id="SSF48295">
    <property type="entry name" value="TrpR-like"/>
    <property type="match status" value="1"/>
</dbReference>
<accession>A0A6P7TT10</accession>
<gene>
    <name evidence="2" type="primary">LOC115229132</name>
    <name evidence="3" type="synonym">LOC115229854</name>
</gene>
<dbReference type="KEGG" id="osn:115229132"/>
<dbReference type="RefSeq" id="XP_029655404.1">
    <property type="nucleotide sequence ID" value="XM_029799544.1"/>
</dbReference>
<dbReference type="GO" id="GO:0043565">
    <property type="term" value="F:sequence-specific DNA binding"/>
    <property type="evidence" value="ECO:0007669"/>
    <property type="project" value="InterPro"/>
</dbReference>
<dbReference type="KEGG" id="osn:115229854"/>
<keyword evidence="1" id="KW-1185">Reference proteome</keyword>
<evidence type="ECO:0000313" key="2">
    <source>
        <dbReference type="RefSeq" id="XP_029655404.1"/>
    </source>
</evidence>
<sequence length="591" mass="68743">MLEGAMDNQPTSVVMRAISTAWENCVLLAGRFLRIQKEVIHFDDTNSEINVREISGFGQFDISRCLKDYFLEFLNLPPSDKGMEDSLGNMDFKVAGSVRGFNSMQMSDKKVKRRIYSDEYLKFGVIPYDHNNSLPMCLMCKKVFTNEGMKPSRMLNHLKICHPDKLDADINYFSNLKYNYENRLMINQLFTKNSKMLEKGLLASYKISQLIAKSGKPHTIGESLILPAIKEVLNSMVDCDSEQIISSIPLSNSSVSSRIDEMAFDIEETLCAFLRTTKFSIQIDESTFNDSVALLLVYVRYINQNDVIQEEFLFSEHLELDTRGLTIFKTVEQYFLKHEIPLSNIFACSTDGAPAMVGVHRGFLAYMKEKVPNIFTIHCVIHRQHLAAKNLSERLNESLNVVICAINRIKMHPLNSRIFRHICEQNDEHYERLLLHTHVEKLTDSDCECFCLHLKMLKDDMKIRFEDLENLKFFDWYINPFETENVNLSQEITENLLNLKYDFEAKVIFNKYGYQQFWMPKMKIDHEKKLEIAQYIKRNQLSERRIAEIFKVSRATISRIKKDFPFLDNGTIYSDLSEQTSDSEKLKNLDL</sequence>
<dbReference type="Proteomes" id="UP000515154">
    <property type="component" value="Unplaced"/>
</dbReference>
<dbReference type="PANTHER" id="PTHR45913:SF22">
    <property type="entry name" value="SCAN BOX DOMAIN-CONTAINING PROTEIN"/>
    <property type="match status" value="1"/>
</dbReference>
<evidence type="ECO:0000313" key="3">
    <source>
        <dbReference type="RefSeq" id="XP_029655988.1"/>
    </source>
</evidence>
<dbReference type="PANTHER" id="PTHR45913">
    <property type="entry name" value="EPM2A-INTERACTING PROTEIN 1"/>
    <property type="match status" value="1"/>
</dbReference>
<dbReference type="RefSeq" id="XP_029655988.1">
    <property type="nucleotide sequence ID" value="XM_029800128.1"/>
</dbReference>
<protein>
    <submittedName>
        <fullName evidence="2 3">Zinc finger BED domain-containing protein 5-like</fullName>
    </submittedName>
</protein>
<organism evidence="1 2">
    <name type="scientific">Octopus sinensis</name>
    <name type="common">East Asian common octopus</name>
    <dbReference type="NCBI Taxonomy" id="2607531"/>
    <lineage>
        <taxon>Eukaryota</taxon>
        <taxon>Metazoa</taxon>
        <taxon>Spiralia</taxon>
        <taxon>Lophotrochozoa</taxon>
        <taxon>Mollusca</taxon>
        <taxon>Cephalopoda</taxon>
        <taxon>Coleoidea</taxon>
        <taxon>Octopodiformes</taxon>
        <taxon>Octopoda</taxon>
        <taxon>Incirrata</taxon>
        <taxon>Octopodidae</taxon>
        <taxon>Octopus</taxon>
    </lineage>
</organism>
<evidence type="ECO:0000313" key="1">
    <source>
        <dbReference type="Proteomes" id="UP000515154"/>
    </source>
</evidence>
<dbReference type="AlphaFoldDB" id="A0A6P7TT10"/>